<dbReference type="PANTHER" id="PTHR10252">
    <property type="entry name" value="HISTONE-LIKE TRANSCRIPTION FACTOR CCAAT-RELATED"/>
    <property type="match status" value="1"/>
</dbReference>
<evidence type="ECO:0000256" key="12">
    <source>
        <dbReference type="SAM" id="MobiDB-lite"/>
    </source>
</evidence>
<comment type="subcellular location">
    <subcellularLocation>
        <location evidence="1">Nucleus</location>
    </subcellularLocation>
</comment>
<protein>
    <recommendedName>
        <fullName evidence="9">Nuclear transcription factor Y subunit gamma</fullName>
    </recommendedName>
    <alternativeName>
        <fullName evidence="10">CAAT box DNA-binding protein subunit C</fullName>
    </alternativeName>
    <alternativeName>
        <fullName evidence="11">Nuclear transcription factor Y subunit C</fullName>
    </alternativeName>
</protein>
<dbReference type="PANTHER" id="PTHR10252:SF8">
    <property type="entry name" value="NUCLEAR TRANSCRIPTION FACTOR Y SUBUNIT GAMMA"/>
    <property type="match status" value="1"/>
</dbReference>
<evidence type="ECO:0000256" key="10">
    <source>
        <dbReference type="ARBA" id="ARBA00042333"/>
    </source>
</evidence>
<dbReference type="Gene3D" id="1.10.20.10">
    <property type="entry name" value="Histone, subunit A"/>
    <property type="match status" value="1"/>
</dbReference>
<dbReference type="CDD" id="cd22908">
    <property type="entry name" value="HFD_NFYC-like"/>
    <property type="match status" value="1"/>
</dbReference>
<dbReference type="InterPro" id="IPR050568">
    <property type="entry name" value="Transcr_DNA_Rep_Reg"/>
</dbReference>
<dbReference type="InterPro" id="IPR009072">
    <property type="entry name" value="Histone-fold"/>
</dbReference>
<evidence type="ECO:0000313" key="14">
    <source>
        <dbReference type="EMBL" id="ALX18678.1"/>
    </source>
</evidence>
<feature type="region of interest" description="Disordered" evidence="12">
    <location>
        <begin position="313"/>
        <end position="346"/>
    </location>
</feature>
<organism evidence="14">
    <name type="scientific">Schmidtea mediterranea</name>
    <name type="common">Freshwater planarian flatworm</name>
    <dbReference type="NCBI Taxonomy" id="79327"/>
    <lineage>
        <taxon>Eukaryota</taxon>
        <taxon>Metazoa</taxon>
        <taxon>Spiralia</taxon>
        <taxon>Lophotrochozoa</taxon>
        <taxon>Platyhelminthes</taxon>
        <taxon>Rhabditophora</taxon>
        <taxon>Seriata</taxon>
        <taxon>Tricladida</taxon>
        <taxon>Continenticola</taxon>
        <taxon>Geoplanoidea</taxon>
        <taxon>Dugesiidae</taxon>
        <taxon>Schmidtea</taxon>
    </lineage>
</organism>
<evidence type="ECO:0000256" key="5">
    <source>
        <dbReference type="ARBA" id="ARBA00023242"/>
    </source>
</evidence>
<keyword evidence="3" id="KW-0238">DNA-binding</keyword>
<comment type="function">
    <text evidence="6">Component of the sequence-specific heterotrimeric transcription factor (NF-Y) which specifically recognizes a 5'-CCAAT-3' box motif found in the promoters of its target genes. NF-Y can function as both an activator and a repressor, depending on its interacting cofactors.</text>
</comment>
<dbReference type="GO" id="GO:0000978">
    <property type="term" value="F:RNA polymerase II cis-regulatory region sequence-specific DNA binding"/>
    <property type="evidence" value="ECO:0007669"/>
    <property type="project" value="TreeGrafter"/>
</dbReference>
<accession>A0A182BAE6</accession>
<dbReference type="FunFam" id="1.10.20.10:FF:000006">
    <property type="entry name" value="Nuclear transcription factor Y subunit gamma"/>
    <property type="match status" value="1"/>
</dbReference>
<feature type="domain" description="Transcription factor CBF/NF-Y/archaeal histone" evidence="13">
    <location>
        <begin position="38"/>
        <end position="103"/>
    </location>
</feature>
<comment type="subunit">
    <text evidence="7">Heterotrimeric transcription factor composed of three components, NF-YA, NF-YB and NF-YC. NF-YB and NF-YC must interact and dimerize for NF-YA association and DNA binding.</text>
</comment>
<evidence type="ECO:0000256" key="4">
    <source>
        <dbReference type="ARBA" id="ARBA00023163"/>
    </source>
</evidence>
<keyword evidence="2" id="KW-0805">Transcription regulation</keyword>
<evidence type="ECO:0000256" key="2">
    <source>
        <dbReference type="ARBA" id="ARBA00023015"/>
    </source>
</evidence>
<name>A0A182BAE6_SCHMD</name>
<evidence type="ECO:0000256" key="9">
    <source>
        <dbReference type="ARBA" id="ARBA00040590"/>
    </source>
</evidence>
<dbReference type="OrthoDB" id="1272441at2759"/>
<evidence type="ECO:0000256" key="1">
    <source>
        <dbReference type="ARBA" id="ARBA00004123"/>
    </source>
</evidence>
<sequence>MDMFENTESINKLNNFWETAKLEISQIKTDQITFKSQDLPLARIKKIMKLDEDVKTMMISAEAPILFAKAAEFFIREITLRAWIHTERNKRRTLQRSDITLAVADGDTDQFDFLIDIVPRDEIKSHGSATKREETSHNQPMTQVTGNLNLFGGNTIQLNTQALSSGQLGLVDSNGLSVGANIIQAQGNQSNVQNQSHGAVQYVLQLPIGSNNSLSGGQTIQIQMLPQSMISNSSDNQTATTMTTSSTVLNGQQQSHIFAIGGNQTNQQTATVVLQPGLLTGTTGTSIYSTTPLSLDPQQTSIATVATTASVTTDGDQNTGGSGGHFVLTSIKRDTEETGSLNQEQI</sequence>
<reference evidence="14" key="1">
    <citation type="submission" date="2015-12" db="EMBL/GenBank/DDBJ databases">
        <title>NF-YB Regulates Spermatogonial Stem Cell Self-renewal and Proliferation in the Planarian Schmidtea mediterranea.</title>
        <authorList>
            <person name="Iyer H."/>
            <person name="Collins J.J.III."/>
            <person name="Newmark P.A."/>
        </authorList>
    </citation>
    <scope>NUCLEOTIDE SEQUENCE</scope>
</reference>
<dbReference type="GO" id="GO:0001228">
    <property type="term" value="F:DNA-binding transcription activator activity, RNA polymerase II-specific"/>
    <property type="evidence" value="ECO:0007669"/>
    <property type="project" value="TreeGrafter"/>
</dbReference>
<comment type="similarity">
    <text evidence="8">Belongs to the NFYC/HAP5 subunit family.</text>
</comment>
<evidence type="ECO:0000256" key="6">
    <source>
        <dbReference type="ARBA" id="ARBA00025263"/>
    </source>
</evidence>
<proteinExistence type="evidence at transcript level"/>
<evidence type="ECO:0000256" key="11">
    <source>
        <dbReference type="ARBA" id="ARBA00042663"/>
    </source>
</evidence>
<keyword evidence="4" id="KW-0804">Transcription</keyword>
<dbReference type="EMBL" id="KU366703">
    <property type="protein sequence ID" value="ALX18678.1"/>
    <property type="molecule type" value="mRNA"/>
</dbReference>
<dbReference type="InterPro" id="IPR003958">
    <property type="entry name" value="CBFA_NFYB_domain"/>
</dbReference>
<gene>
    <name evidence="14" type="primary">NF-YC</name>
</gene>
<evidence type="ECO:0000256" key="3">
    <source>
        <dbReference type="ARBA" id="ARBA00023125"/>
    </source>
</evidence>
<dbReference type="SUPFAM" id="SSF47113">
    <property type="entry name" value="Histone-fold"/>
    <property type="match status" value="1"/>
</dbReference>
<evidence type="ECO:0000259" key="13">
    <source>
        <dbReference type="Pfam" id="PF00808"/>
    </source>
</evidence>
<dbReference type="AlphaFoldDB" id="A0A182BAE6"/>
<dbReference type="GO" id="GO:0016602">
    <property type="term" value="C:CCAAT-binding factor complex"/>
    <property type="evidence" value="ECO:0007669"/>
    <property type="project" value="TreeGrafter"/>
</dbReference>
<dbReference type="Pfam" id="PF00808">
    <property type="entry name" value="CBFD_NFYB_HMF"/>
    <property type="match status" value="1"/>
</dbReference>
<evidence type="ECO:0000256" key="7">
    <source>
        <dbReference type="ARBA" id="ARBA00025911"/>
    </source>
</evidence>
<dbReference type="GO" id="GO:0046982">
    <property type="term" value="F:protein heterodimerization activity"/>
    <property type="evidence" value="ECO:0007669"/>
    <property type="project" value="InterPro"/>
</dbReference>
<evidence type="ECO:0000256" key="8">
    <source>
        <dbReference type="ARBA" id="ARBA00038129"/>
    </source>
</evidence>
<keyword evidence="5" id="KW-0539">Nucleus</keyword>